<dbReference type="RefSeq" id="XP_030767226.1">
    <property type="nucleotide sequence ID" value="XM_030911366.1"/>
</dbReference>
<feature type="compositionally biased region" description="Polar residues" evidence="1">
    <location>
        <begin position="35"/>
        <end position="44"/>
    </location>
</feature>
<dbReference type="KEGG" id="soy:115890987"/>
<feature type="region of interest" description="Disordered" evidence="1">
    <location>
        <begin position="1"/>
        <end position="63"/>
    </location>
</feature>
<protein>
    <submittedName>
        <fullName evidence="3">Uncharacterized protein LOC115890987</fullName>
    </submittedName>
</protein>
<accession>A0A6J2YVL4</accession>
<sequence>MAPNMSMNSTSSERNISNTTQETRQRKSKIDPLLQNITRAFNESRNTRQETSSEEEESSEEDANMLTGLLSSFLGGLSRPDGTIDLEAILGLLGSLSTQNPDGTYDFSGLTELLRTFFGGTDGGSDVGAFAGALIGAVIKGIANPPGAKGAGILSGKLASAILPALSGPPDTDDNAMKPAKPPQLDSGSFLTGFIKTFLGSGGNGTTQGGGKQSKYTLFKLIFSAITGVFQAASSLASKSDWQ</sequence>
<feature type="compositionally biased region" description="Polar residues" evidence="1">
    <location>
        <begin position="1"/>
        <end position="22"/>
    </location>
</feature>
<gene>
    <name evidence="3" type="primary">LOC115890987</name>
</gene>
<evidence type="ECO:0000313" key="3">
    <source>
        <dbReference type="RefSeq" id="XP_030767226.1"/>
    </source>
</evidence>
<keyword evidence="2" id="KW-1185">Reference proteome</keyword>
<feature type="compositionally biased region" description="Acidic residues" evidence="1">
    <location>
        <begin position="52"/>
        <end position="63"/>
    </location>
</feature>
<dbReference type="GeneID" id="115890987"/>
<organism evidence="2 3">
    <name type="scientific">Sitophilus oryzae</name>
    <name type="common">Rice weevil</name>
    <name type="synonym">Curculio oryzae</name>
    <dbReference type="NCBI Taxonomy" id="7048"/>
    <lineage>
        <taxon>Eukaryota</taxon>
        <taxon>Metazoa</taxon>
        <taxon>Ecdysozoa</taxon>
        <taxon>Arthropoda</taxon>
        <taxon>Hexapoda</taxon>
        <taxon>Insecta</taxon>
        <taxon>Pterygota</taxon>
        <taxon>Neoptera</taxon>
        <taxon>Endopterygota</taxon>
        <taxon>Coleoptera</taxon>
        <taxon>Polyphaga</taxon>
        <taxon>Cucujiformia</taxon>
        <taxon>Curculionidae</taxon>
        <taxon>Dryophthorinae</taxon>
        <taxon>Sitophilus</taxon>
    </lineage>
</organism>
<reference evidence="3" key="1">
    <citation type="submission" date="2025-08" db="UniProtKB">
        <authorList>
            <consortium name="RefSeq"/>
        </authorList>
    </citation>
    <scope>IDENTIFICATION</scope>
    <source>
        <tissue evidence="3">Gonads</tissue>
    </source>
</reference>
<evidence type="ECO:0000256" key="1">
    <source>
        <dbReference type="SAM" id="MobiDB-lite"/>
    </source>
</evidence>
<dbReference type="Proteomes" id="UP000504635">
    <property type="component" value="Unplaced"/>
</dbReference>
<evidence type="ECO:0000313" key="2">
    <source>
        <dbReference type="Proteomes" id="UP000504635"/>
    </source>
</evidence>
<proteinExistence type="predicted"/>
<dbReference type="OrthoDB" id="6758671at2759"/>
<dbReference type="InParanoid" id="A0A6J2YVL4"/>
<name>A0A6J2YVL4_SITOR</name>
<dbReference type="AlphaFoldDB" id="A0A6J2YVL4"/>